<evidence type="ECO:0000313" key="3">
    <source>
        <dbReference type="Proteomes" id="UP001138757"/>
    </source>
</evidence>
<name>A0A9X1D9Q5_9SPHN</name>
<comment type="caution">
    <text evidence="2">The sequence shown here is derived from an EMBL/GenBank/DDBJ whole genome shotgun (WGS) entry which is preliminary data.</text>
</comment>
<dbReference type="AlphaFoldDB" id="A0A9X1D9Q5"/>
<dbReference type="Gene3D" id="3.10.450.50">
    <property type="match status" value="1"/>
</dbReference>
<keyword evidence="3" id="KW-1185">Reference proteome</keyword>
<dbReference type="Proteomes" id="UP001138757">
    <property type="component" value="Unassembled WGS sequence"/>
</dbReference>
<evidence type="ECO:0000259" key="1">
    <source>
        <dbReference type="Pfam" id="PF13577"/>
    </source>
</evidence>
<dbReference type="SUPFAM" id="SSF54427">
    <property type="entry name" value="NTF2-like"/>
    <property type="match status" value="1"/>
</dbReference>
<dbReference type="RefSeq" id="WP_214621732.1">
    <property type="nucleotide sequence ID" value="NZ_JAHGAW010000002.1"/>
</dbReference>
<proteinExistence type="predicted"/>
<feature type="domain" description="SnoaL-like" evidence="1">
    <location>
        <begin position="22"/>
        <end position="163"/>
    </location>
</feature>
<dbReference type="InterPro" id="IPR032710">
    <property type="entry name" value="NTF2-like_dom_sf"/>
</dbReference>
<evidence type="ECO:0000313" key="2">
    <source>
        <dbReference type="EMBL" id="MBT2185981.1"/>
    </source>
</evidence>
<protein>
    <submittedName>
        <fullName evidence="2">Nuclear transport factor 2 family protein</fullName>
    </submittedName>
</protein>
<dbReference type="EMBL" id="JAHGAW010000002">
    <property type="protein sequence ID" value="MBT2185981.1"/>
    <property type="molecule type" value="Genomic_DNA"/>
</dbReference>
<reference evidence="2" key="1">
    <citation type="submission" date="2021-05" db="EMBL/GenBank/DDBJ databases">
        <title>Genome of Sphingobium sp. strain.</title>
        <authorList>
            <person name="Fan R."/>
        </authorList>
    </citation>
    <scope>NUCLEOTIDE SEQUENCE</scope>
    <source>
        <strain evidence="2">H33</strain>
    </source>
</reference>
<gene>
    <name evidence="2" type="ORF">KK488_03380</name>
</gene>
<organism evidence="2 3">
    <name type="scientific">Sphingobium nicotianae</name>
    <dbReference type="NCBI Taxonomy" id="2782607"/>
    <lineage>
        <taxon>Bacteria</taxon>
        <taxon>Pseudomonadati</taxon>
        <taxon>Pseudomonadota</taxon>
        <taxon>Alphaproteobacteria</taxon>
        <taxon>Sphingomonadales</taxon>
        <taxon>Sphingomonadaceae</taxon>
        <taxon>Sphingobium</taxon>
    </lineage>
</organism>
<dbReference type="Pfam" id="PF13577">
    <property type="entry name" value="SnoaL_4"/>
    <property type="match status" value="1"/>
</dbReference>
<dbReference type="InterPro" id="IPR037401">
    <property type="entry name" value="SnoaL-like"/>
</dbReference>
<sequence>MTEISTDALAAEVAALRHELDRLKDVQAVRTLQHSYGYLMEKGLYQEIVDLFADDAEMTFFGGLYRGKESIKRVYLNRIRTRFTKGRNGPVRGLLCDVMQMQDVVTVSEDRSTAKARFRALLIGGTHASVADAPRLPYQQWWEAGVYENDYVRENGVWKFKRLGYELTWVAEYDKGWANSPDMGAFTVQTLYPEDPNGPDAIVDTRYPPWPETWLLPFHYAHPVTGEPIMPEGE</sequence>
<accession>A0A9X1D9Q5</accession>